<dbReference type="InParanoid" id="A0A2K1JN34"/>
<gene>
    <name evidence="2" type="ORF">PHYPA_017783</name>
</gene>
<dbReference type="Gramene" id="Pp3c13_24140V3.1">
    <property type="protein sequence ID" value="Pp3c13_24140V3.1"/>
    <property type="gene ID" value="Pp3c13_24140"/>
</dbReference>
<keyword evidence="4" id="KW-1185">Reference proteome</keyword>
<accession>A0A2K1JN34</accession>
<organism evidence="2">
    <name type="scientific">Physcomitrium patens</name>
    <name type="common">Spreading-leaved earth moss</name>
    <name type="synonym">Physcomitrella patens</name>
    <dbReference type="NCBI Taxonomy" id="3218"/>
    <lineage>
        <taxon>Eukaryota</taxon>
        <taxon>Viridiplantae</taxon>
        <taxon>Streptophyta</taxon>
        <taxon>Embryophyta</taxon>
        <taxon>Bryophyta</taxon>
        <taxon>Bryophytina</taxon>
        <taxon>Bryopsida</taxon>
        <taxon>Funariidae</taxon>
        <taxon>Funariales</taxon>
        <taxon>Funariaceae</taxon>
        <taxon>Physcomitrium</taxon>
    </lineage>
</organism>
<evidence type="ECO:0000313" key="2">
    <source>
        <dbReference type="EMBL" id="PNR42951.1"/>
    </source>
</evidence>
<evidence type="ECO:0000256" key="1">
    <source>
        <dbReference type="SAM" id="MobiDB-lite"/>
    </source>
</evidence>
<sequence length="250" mass="29057">MPSLNPIKTVCAQCLAERQHCERFPKKSFTRTKDSITSTCRPCRYNADAFPTWIQILHVGYRRLLKKVLGLLHKCILLDFDKQTKDYRLFEPTKQQILISRDTACGETKLGFQHNTARAAEEHEYTEIQNTEKQHVVERQPNQLPTKENGGSKTQSVSNRQLDQSSTEETGARHQDFKTGHKLELDNRIETEPSHHVEIKRDNGSGIDDTRSQQRYPTRERQPNRKLKDYFTTMSAENKIEPQSFEQAIE</sequence>
<feature type="compositionally biased region" description="Basic and acidic residues" evidence="1">
    <location>
        <begin position="122"/>
        <end position="138"/>
    </location>
</feature>
<evidence type="ECO:0000313" key="4">
    <source>
        <dbReference type="Proteomes" id="UP000006727"/>
    </source>
</evidence>
<protein>
    <submittedName>
        <fullName evidence="2 3">Uncharacterized protein</fullName>
    </submittedName>
</protein>
<reference evidence="2 4" key="1">
    <citation type="journal article" date="2008" name="Science">
        <title>The Physcomitrella genome reveals evolutionary insights into the conquest of land by plants.</title>
        <authorList>
            <person name="Rensing S."/>
            <person name="Lang D."/>
            <person name="Zimmer A."/>
            <person name="Terry A."/>
            <person name="Salamov A."/>
            <person name="Shapiro H."/>
            <person name="Nishiyama T."/>
            <person name="Perroud P.-F."/>
            <person name="Lindquist E."/>
            <person name="Kamisugi Y."/>
            <person name="Tanahashi T."/>
            <person name="Sakakibara K."/>
            <person name="Fujita T."/>
            <person name="Oishi K."/>
            <person name="Shin-I T."/>
            <person name="Kuroki Y."/>
            <person name="Toyoda A."/>
            <person name="Suzuki Y."/>
            <person name="Hashimoto A."/>
            <person name="Yamaguchi K."/>
            <person name="Sugano A."/>
            <person name="Kohara Y."/>
            <person name="Fujiyama A."/>
            <person name="Anterola A."/>
            <person name="Aoki S."/>
            <person name="Ashton N."/>
            <person name="Barbazuk W.B."/>
            <person name="Barker E."/>
            <person name="Bennetzen J."/>
            <person name="Bezanilla M."/>
            <person name="Blankenship R."/>
            <person name="Cho S.H."/>
            <person name="Dutcher S."/>
            <person name="Estelle M."/>
            <person name="Fawcett J.A."/>
            <person name="Gundlach H."/>
            <person name="Hanada K."/>
            <person name="Heyl A."/>
            <person name="Hicks K.A."/>
            <person name="Hugh J."/>
            <person name="Lohr M."/>
            <person name="Mayer K."/>
            <person name="Melkozernov A."/>
            <person name="Murata T."/>
            <person name="Nelson D."/>
            <person name="Pils B."/>
            <person name="Prigge M."/>
            <person name="Reiss B."/>
            <person name="Renner T."/>
            <person name="Rombauts S."/>
            <person name="Rushton P."/>
            <person name="Sanderfoot A."/>
            <person name="Schween G."/>
            <person name="Shiu S.-H."/>
            <person name="Stueber K."/>
            <person name="Theodoulou F.L."/>
            <person name="Tu H."/>
            <person name="Van de Peer Y."/>
            <person name="Verrier P.J."/>
            <person name="Waters E."/>
            <person name="Wood A."/>
            <person name="Yang L."/>
            <person name="Cove D."/>
            <person name="Cuming A."/>
            <person name="Hasebe M."/>
            <person name="Lucas S."/>
            <person name="Mishler D.B."/>
            <person name="Reski R."/>
            <person name="Grigoriev I."/>
            <person name="Quatrano R.S."/>
            <person name="Boore J.L."/>
        </authorList>
    </citation>
    <scope>NUCLEOTIDE SEQUENCE [LARGE SCALE GENOMIC DNA]</scope>
    <source>
        <strain evidence="3 4">cv. Gransden 2004</strain>
    </source>
</reference>
<reference evidence="3" key="3">
    <citation type="submission" date="2020-12" db="UniProtKB">
        <authorList>
            <consortium name="EnsemblPlants"/>
        </authorList>
    </citation>
    <scope>IDENTIFICATION</scope>
</reference>
<reference evidence="2 4" key="2">
    <citation type="journal article" date="2018" name="Plant J.">
        <title>The Physcomitrella patens chromosome-scale assembly reveals moss genome structure and evolution.</title>
        <authorList>
            <person name="Lang D."/>
            <person name="Ullrich K.K."/>
            <person name="Murat F."/>
            <person name="Fuchs J."/>
            <person name="Jenkins J."/>
            <person name="Haas F.B."/>
            <person name="Piednoel M."/>
            <person name="Gundlach H."/>
            <person name="Van Bel M."/>
            <person name="Meyberg R."/>
            <person name="Vives C."/>
            <person name="Morata J."/>
            <person name="Symeonidi A."/>
            <person name="Hiss M."/>
            <person name="Muchero W."/>
            <person name="Kamisugi Y."/>
            <person name="Saleh O."/>
            <person name="Blanc G."/>
            <person name="Decker E.L."/>
            <person name="van Gessel N."/>
            <person name="Grimwood J."/>
            <person name="Hayes R.D."/>
            <person name="Graham S.W."/>
            <person name="Gunter L.E."/>
            <person name="McDaniel S.F."/>
            <person name="Hoernstein S.N.W."/>
            <person name="Larsson A."/>
            <person name="Li F.W."/>
            <person name="Perroud P.F."/>
            <person name="Phillips J."/>
            <person name="Ranjan P."/>
            <person name="Rokshar D.S."/>
            <person name="Rothfels C.J."/>
            <person name="Schneider L."/>
            <person name="Shu S."/>
            <person name="Stevenson D.W."/>
            <person name="Thummler F."/>
            <person name="Tillich M."/>
            <person name="Villarreal Aguilar J.C."/>
            <person name="Widiez T."/>
            <person name="Wong G.K."/>
            <person name="Wymore A."/>
            <person name="Zhang Y."/>
            <person name="Zimmer A.D."/>
            <person name="Quatrano R.S."/>
            <person name="Mayer K.F.X."/>
            <person name="Goodstein D."/>
            <person name="Casacuberta J.M."/>
            <person name="Vandepoele K."/>
            <person name="Reski R."/>
            <person name="Cuming A.C."/>
            <person name="Tuskan G.A."/>
            <person name="Maumus F."/>
            <person name="Salse J."/>
            <person name="Schmutz J."/>
            <person name="Rensing S.A."/>
        </authorList>
    </citation>
    <scope>NUCLEOTIDE SEQUENCE [LARGE SCALE GENOMIC DNA]</scope>
    <source>
        <strain evidence="3 4">cv. Gransden 2004</strain>
    </source>
</reference>
<proteinExistence type="predicted"/>
<feature type="region of interest" description="Disordered" evidence="1">
    <location>
        <begin position="122"/>
        <end position="227"/>
    </location>
</feature>
<name>A0A2K1JN34_PHYPA</name>
<feature type="compositionally biased region" description="Polar residues" evidence="1">
    <location>
        <begin position="140"/>
        <end position="169"/>
    </location>
</feature>
<dbReference type="EnsemblPlants" id="Pp3c13_24140V3.1">
    <property type="protein sequence ID" value="Pp3c13_24140V3.1"/>
    <property type="gene ID" value="Pp3c13_24140"/>
</dbReference>
<feature type="compositionally biased region" description="Basic and acidic residues" evidence="1">
    <location>
        <begin position="170"/>
        <end position="227"/>
    </location>
</feature>
<evidence type="ECO:0000313" key="3">
    <source>
        <dbReference type="EnsemblPlants" id="Pp3c13_24140V3.1"/>
    </source>
</evidence>
<dbReference type="AlphaFoldDB" id="A0A2K1JN34"/>
<dbReference type="EMBL" id="ABEU02000013">
    <property type="protein sequence ID" value="PNR42951.1"/>
    <property type="molecule type" value="Genomic_DNA"/>
</dbReference>
<dbReference type="Proteomes" id="UP000006727">
    <property type="component" value="Chromosome 13"/>
</dbReference>